<sequence>MLKSGFLNKTSKVTLGRGDLHVTCVATPSRPPTSRLAKRSKVEIIKEKSDFLRHPLMEELVNENTFISEEAVQLMKFHGSYMQDHREKRAFGAGKAYMFMMRTRQPAGAVTNQLYLAMDELADRFGNGTLRLTTRQAYQLHGVLKQDLKTVFSTVIKNMGSTLGACGDVNRNVMAACAPWKNNPLYVDAQKLANDLADLLAPQSGAYYDVWLDGEKFVSVYKEDPKVTVDRTFNGFGTNFENCPEPIYGTQFLPRKFKIAVTVPGDNSVDLFTNDIGVIVIPDEVTGQVKGYNIVAGGGLGRTHRAEETFPRLADALGYVDKEDIFHAIKAVVATQRDYGRRDDRRQARLKYLVHEWGIDKFRSVTEQYLGKKFGEFKALPKWEFLDYLGWGDQGDGKLFYGIYVQNGRIKGEAKKALRAVIEKYEIPVTITANQNLILREIEPVWKADILAALQAGGIKDVSEWDSLERTSMACPALPMCGLAVTEAERGLPDINARIRTLLTKLGLASETFTVRMTGCPNGCARPYMAELGFVGDGPNSYQIYLAGNPNQTRLAECFAERVKVKDLETFLEPIFVHFRDNRKPKEPFGDYVARVGFAAIKEFQAGYVVAAPAEGSKREVEFDLPCGNGKGTVVLALDPDTLKAVEATAKAEGMSLDQFLTPIIRKTIFG</sequence>
<comment type="subcellular location">
    <subcellularLocation>
        <location evidence="5">Plastid</location>
        <location evidence="5">Chloroplast stroma</location>
        <location evidence="5">Chloroplast nucleoid</location>
    </subcellularLocation>
</comment>
<evidence type="ECO:0000256" key="10">
    <source>
        <dbReference type="ARBA" id="ARBA00022723"/>
    </source>
</evidence>
<keyword evidence="8" id="KW-0004">4Fe-4S</keyword>
<keyword evidence="11" id="KW-0883">Thioether bond</keyword>
<dbReference type="GO" id="GO:0016002">
    <property type="term" value="F:sulfite reductase activity"/>
    <property type="evidence" value="ECO:0007669"/>
    <property type="project" value="TreeGrafter"/>
</dbReference>
<dbReference type="NCBIfam" id="TIGR02042">
    <property type="entry name" value="sir"/>
    <property type="match status" value="1"/>
</dbReference>
<keyword evidence="9" id="KW-0349">Heme</keyword>
<comment type="cofactor">
    <cofactor evidence="2">
        <name>[4Fe-4S] cluster</name>
        <dbReference type="ChEBI" id="CHEBI:49883"/>
    </cofactor>
</comment>
<dbReference type="FunFam" id="3.30.413.10:FF:000008">
    <property type="entry name" value="Sulfite reductase [ferredoxin], chloroplastic"/>
    <property type="match status" value="1"/>
</dbReference>
<evidence type="ECO:0000259" key="18">
    <source>
        <dbReference type="Pfam" id="PF03460"/>
    </source>
</evidence>
<dbReference type="InterPro" id="IPR045169">
    <property type="entry name" value="NO2/SO3_Rdtase_4Fe4S_prot"/>
</dbReference>
<comment type="function">
    <text evidence="4">Essential protein with sulfite reductase activity required in assimilatory sulfate reduction pathway during both primary and secondary metabolism and thus involved in development and growth.</text>
</comment>
<dbReference type="PROSITE" id="PS00365">
    <property type="entry name" value="NIR_SIR"/>
    <property type="match status" value="1"/>
</dbReference>
<proteinExistence type="inferred from homology"/>
<dbReference type="SUPFAM" id="SSF55124">
    <property type="entry name" value="Nitrite/Sulfite reductase N-terminal domain-like"/>
    <property type="match status" value="2"/>
</dbReference>
<dbReference type="InterPro" id="IPR006066">
    <property type="entry name" value="NO2/SO3_Rdtase_FeS/sirohaem_BS"/>
</dbReference>
<evidence type="ECO:0000256" key="9">
    <source>
        <dbReference type="ARBA" id="ARBA00022617"/>
    </source>
</evidence>
<evidence type="ECO:0000256" key="4">
    <source>
        <dbReference type="ARBA" id="ARBA00003329"/>
    </source>
</evidence>
<dbReference type="InterPro" id="IPR011787">
    <property type="entry name" value="SiR_ferredoxin-dep"/>
</dbReference>
<comment type="catalytic activity">
    <reaction evidence="16">
        <text>hydrogen sulfide + 6 oxidized [2Fe-2S]-[ferredoxin] + 3 H2O = sulfite + 6 reduced [2Fe-2S]-[ferredoxin] + 7 H(+)</text>
        <dbReference type="Rhea" id="RHEA:23132"/>
        <dbReference type="Rhea" id="RHEA-COMP:10000"/>
        <dbReference type="Rhea" id="RHEA-COMP:10001"/>
        <dbReference type="ChEBI" id="CHEBI:15377"/>
        <dbReference type="ChEBI" id="CHEBI:15378"/>
        <dbReference type="ChEBI" id="CHEBI:17359"/>
        <dbReference type="ChEBI" id="CHEBI:29919"/>
        <dbReference type="ChEBI" id="CHEBI:33737"/>
        <dbReference type="ChEBI" id="CHEBI:33738"/>
        <dbReference type="EC" id="1.8.7.1"/>
    </reaction>
</comment>
<keyword evidence="13" id="KW-0408">Iron</keyword>
<comment type="function">
    <text evidence="3">DNA-binding protein that binds to both double-stranded and single-stranded DNA without significant sequence specificity to reversibly repress the transcriptional activity of chloroplast nucleoids by promoting DNA compaction and possibly regulate DNA replication.</text>
</comment>
<dbReference type="EMBL" id="BEGY01000074">
    <property type="protein sequence ID" value="GAX82049.1"/>
    <property type="molecule type" value="Genomic_DNA"/>
</dbReference>
<organism evidence="19 20">
    <name type="scientific">Chlamydomonas eustigma</name>
    <dbReference type="NCBI Taxonomy" id="1157962"/>
    <lineage>
        <taxon>Eukaryota</taxon>
        <taxon>Viridiplantae</taxon>
        <taxon>Chlorophyta</taxon>
        <taxon>core chlorophytes</taxon>
        <taxon>Chlorophyceae</taxon>
        <taxon>CS clade</taxon>
        <taxon>Chlamydomonadales</taxon>
        <taxon>Chlamydomonadaceae</taxon>
        <taxon>Chlamydomonas</taxon>
    </lineage>
</organism>
<evidence type="ECO:0000256" key="14">
    <source>
        <dbReference type="ARBA" id="ARBA00023014"/>
    </source>
</evidence>
<keyword evidence="10" id="KW-0479">Metal-binding</keyword>
<evidence type="ECO:0000256" key="12">
    <source>
        <dbReference type="ARBA" id="ARBA00023002"/>
    </source>
</evidence>
<dbReference type="InterPro" id="IPR005117">
    <property type="entry name" value="NiRdtase/SiRdtase_haem-b_fer"/>
</dbReference>
<evidence type="ECO:0000313" key="19">
    <source>
        <dbReference type="EMBL" id="GAX82049.1"/>
    </source>
</evidence>
<dbReference type="FunFam" id="3.30.413.10:FF:000014">
    <property type="entry name" value="Sulfite reductase [ferredoxin], chloroplastic"/>
    <property type="match status" value="1"/>
</dbReference>
<comment type="cofactor">
    <cofactor evidence="1">
        <name>siroheme</name>
        <dbReference type="ChEBI" id="CHEBI:60052"/>
    </cofactor>
</comment>
<evidence type="ECO:0000256" key="7">
    <source>
        <dbReference type="ARBA" id="ARBA00012353"/>
    </source>
</evidence>
<dbReference type="Pfam" id="PF03460">
    <property type="entry name" value="NIR_SIR_ferr"/>
    <property type="match status" value="2"/>
</dbReference>
<dbReference type="SUPFAM" id="SSF56014">
    <property type="entry name" value="Nitrite and sulphite reductase 4Fe-4S domain-like"/>
    <property type="match status" value="2"/>
</dbReference>
<keyword evidence="14" id="KW-0411">Iron-sulfur</keyword>
<feature type="domain" description="Nitrite/sulphite reductase 4Fe-4S" evidence="17">
    <location>
        <begin position="470"/>
        <end position="603"/>
    </location>
</feature>
<dbReference type="InterPro" id="IPR036136">
    <property type="entry name" value="Nit/Sulf_reduc_fer-like_dom_sf"/>
</dbReference>
<dbReference type="GO" id="GO:0050311">
    <property type="term" value="F:sulfite reductase (ferredoxin) activity"/>
    <property type="evidence" value="ECO:0007669"/>
    <property type="project" value="UniProtKB-EC"/>
</dbReference>
<dbReference type="NCBIfam" id="NF010029">
    <property type="entry name" value="PRK13504.1"/>
    <property type="match status" value="1"/>
</dbReference>
<evidence type="ECO:0000259" key="17">
    <source>
        <dbReference type="Pfam" id="PF01077"/>
    </source>
</evidence>
<reference evidence="19 20" key="1">
    <citation type="submission" date="2017-08" db="EMBL/GenBank/DDBJ databases">
        <title>Acidophilic green algal genome provides insights into adaptation to an acidic environment.</title>
        <authorList>
            <person name="Hirooka S."/>
            <person name="Hirose Y."/>
            <person name="Kanesaki Y."/>
            <person name="Higuchi S."/>
            <person name="Fujiwara T."/>
            <person name="Onuma R."/>
            <person name="Era A."/>
            <person name="Ohbayashi R."/>
            <person name="Uzuka A."/>
            <person name="Nozaki H."/>
            <person name="Yoshikawa H."/>
            <person name="Miyagishima S.Y."/>
        </authorList>
    </citation>
    <scope>NUCLEOTIDE SEQUENCE [LARGE SCALE GENOMIC DNA]</scope>
    <source>
        <strain evidence="19 20">NIES-2499</strain>
    </source>
</reference>
<dbReference type="PANTHER" id="PTHR11493">
    <property type="entry name" value="SULFITE REDUCTASE [NADPH] SUBUNIT BETA-RELATED"/>
    <property type="match status" value="1"/>
</dbReference>
<dbReference type="Pfam" id="PF01077">
    <property type="entry name" value="NIR_SIR"/>
    <property type="match status" value="2"/>
</dbReference>
<accession>A0A250XGL3</accession>
<comment type="subunit">
    <text evidence="15">Monomer. Interacts with ferredoxin.</text>
</comment>
<evidence type="ECO:0000256" key="5">
    <source>
        <dbReference type="ARBA" id="ARBA00004595"/>
    </source>
</evidence>
<feature type="domain" description="Nitrite/Sulfite reductase ferredoxin-like" evidence="18">
    <location>
        <begin position="394"/>
        <end position="456"/>
    </location>
</feature>
<evidence type="ECO:0000256" key="15">
    <source>
        <dbReference type="ARBA" id="ARBA00046513"/>
    </source>
</evidence>
<dbReference type="GO" id="GO:0042644">
    <property type="term" value="C:chloroplast nucleoid"/>
    <property type="evidence" value="ECO:0007669"/>
    <property type="project" value="UniProtKB-SubCell"/>
</dbReference>
<evidence type="ECO:0000256" key="6">
    <source>
        <dbReference type="ARBA" id="ARBA00010429"/>
    </source>
</evidence>
<dbReference type="GO" id="GO:0000103">
    <property type="term" value="P:sulfate assimilation"/>
    <property type="evidence" value="ECO:0007669"/>
    <property type="project" value="TreeGrafter"/>
</dbReference>
<dbReference type="PANTHER" id="PTHR11493:SF47">
    <property type="entry name" value="SULFITE REDUCTASE [NADPH] SUBUNIT BETA"/>
    <property type="match status" value="1"/>
</dbReference>
<dbReference type="InterPro" id="IPR006067">
    <property type="entry name" value="NO2/SO3_Rdtase_4Fe4S_dom"/>
</dbReference>
<dbReference type="GO" id="GO:0020037">
    <property type="term" value="F:heme binding"/>
    <property type="evidence" value="ECO:0007669"/>
    <property type="project" value="InterPro"/>
</dbReference>
<dbReference type="GO" id="GO:0046872">
    <property type="term" value="F:metal ion binding"/>
    <property type="evidence" value="ECO:0007669"/>
    <property type="project" value="UniProtKB-KW"/>
</dbReference>
<evidence type="ECO:0000256" key="8">
    <source>
        <dbReference type="ARBA" id="ARBA00022485"/>
    </source>
</evidence>
<dbReference type="EC" id="1.8.7.1" evidence="7"/>
<comment type="caution">
    <text evidence="19">The sequence shown here is derived from an EMBL/GenBank/DDBJ whole genome shotgun (WGS) entry which is preliminary data.</text>
</comment>
<evidence type="ECO:0000256" key="2">
    <source>
        <dbReference type="ARBA" id="ARBA00001966"/>
    </source>
</evidence>
<name>A0A250XGL3_9CHLO</name>
<evidence type="ECO:0000256" key="16">
    <source>
        <dbReference type="ARBA" id="ARBA00049518"/>
    </source>
</evidence>
<evidence type="ECO:0000313" key="20">
    <source>
        <dbReference type="Proteomes" id="UP000232323"/>
    </source>
</evidence>
<dbReference type="OrthoDB" id="1688044at2759"/>
<keyword evidence="20" id="KW-1185">Reference proteome</keyword>
<protein>
    <recommendedName>
        <fullName evidence="7">assimilatory sulfite reductase (ferredoxin)</fullName>
        <ecNumber evidence="7">1.8.7.1</ecNumber>
    </recommendedName>
</protein>
<dbReference type="Gene3D" id="3.30.413.10">
    <property type="entry name" value="Sulfite Reductase Hemoprotein, domain 1"/>
    <property type="match status" value="2"/>
</dbReference>
<evidence type="ECO:0000256" key="3">
    <source>
        <dbReference type="ARBA" id="ARBA00002010"/>
    </source>
</evidence>
<evidence type="ECO:0000256" key="11">
    <source>
        <dbReference type="ARBA" id="ARBA00022784"/>
    </source>
</evidence>
<evidence type="ECO:0000256" key="13">
    <source>
        <dbReference type="ARBA" id="ARBA00023004"/>
    </source>
</evidence>
<dbReference type="InterPro" id="IPR045854">
    <property type="entry name" value="NO2/SO3_Rdtase_4Fe4S_sf"/>
</dbReference>
<keyword evidence="12" id="KW-0560">Oxidoreductase</keyword>
<dbReference type="AlphaFoldDB" id="A0A250XGL3"/>
<feature type="domain" description="Nitrite/sulphite reductase 4Fe-4S" evidence="17">
    <location>
        <begin position="197"/>
        <end position="374"/>
    </location>
</feature>
<dbReference type="PRINTS" id="PR00397">
    <property type="entry name" value="SIROHAEM"/>
</dbReference>
<dbReference type="STRING" id="1157962.A0A250XGL3"/>
<feature type="domain" description="Nitrite/Sulfite reductase ferredoxin-like" evidence="18">
    <location>
        <begin position="96"/>
        <end position="153"/>
    </location>
</feature>
<evidence type="ECO:0000256" key="1">
    <source>
        <dbReference type="ARBA" id="ARBA00001929"/>
    </source>
</evidence>
<comment type="similarity">
    <text evidence="6">Belongs to the nitrite and sulfite reductase 4Fe-4S domain family.</text>
</comment>
<gene>
    <name evidence="19" type="ORF">CEUSTIGMA_g9477.t1</name>
</gene>
<dbReference type="GO" id="GO:0009337">
    <property type="term" value="C:sulfite reductase complex (NADPH)"/>
    <property type="evidence" value="ECO:0007669"/>
    <property type="project" value="TreeGrafter"/>
</dbReference>
<dbReference type="Proteomes" id="UP000232323">
    <property type="component" value="Unassembled WGS sequence"/>
</dbReference>
<dbReference type="GO" id="GO:0051539">
    <property type="term" value="F:4 iron, 4 sulfur cluster binding"/>
    <property type="evidence" value="ECO:0007669"/>
    <property type="project" value="UniProtKB-KW"/>
</dbReference>